<keyword evidence="5" id="KW-0350">Heme biosynthesis</keyword>
<evidence type="ECO:0000256" key="1">
    <source>
        <dbReference type="ARBA" id="ARBA00004694"/>
    </source>
</evidence>
<dbReference type="GO" id="GO:0006782">
    <property type="term" value="P:protoporphyrinogen IX biosynthetic process"/>
    <property type="evidence" value="ECO:0007669"/>
    <property type="project" value="UniProtKB-UniPathway"/>
</dbReference>
<evidence type="ECO:0000256" key="11">
    <source>
        <dbReference type="RuleBase" id="RU000515"/>
    </source>
</evidence>
<dbReference type="PANTHER" id="PTHR11458">
    <property type="entry name" value="DELTA-AMINOLEVULINIC ACID DEHYDRATASE"/>
    <property type="match status" value="1"/>
</dbReference>
<dbReference type="SUPFAM" id="SSF51569">
    <property type="entry name" value="Aldolase"/>
    <property type="match status" value="1"/>
</dbReference>
<evidence type="ECO:0000256" key="9">
    <source>
        <dbReference type="PIRSR" id="PIRSR001415-1"/>
    </source>
</evidence>
<evidence type="ECO:0000313" key="14">
    <source>
        <dbReference type="Proteomes" id="UP000588604"/>
    </source>
</evidence>
<dbReference type="CDD" id="cd04823">
    <property type="entry name" value="ALAD_PBGS_aspartate_rich"/>
    <property type="match status" value="1"/>
</dbReference>
<dbReference type="PROSITE" id="PS00169">
    <property type="entry name" value="D_ALA_DEHYDRATASE"/>
    <property type="match status" value="1"/>
</dbReference>
<dbReference type="PRINTS" id="PR00144">
    <property type="entry name" value="DALDHYDRTASE"/>
</dbReference>
<dbReference type="RefSeq" id="WP_184497951.1">
    <property type="nucleotide sequence ID" value="NZ_JACIJO010000004.1"/>
</dbReference>
<keyword evidence="7 11" id="KW-0627">Porphyrin biosynthesis</keyword>
<comment type="catalytic activity">
    <reaction evidence="8 11">
        <text>2 5-aminolevulinate = porphobilinogen + 2 H2O + H(+)</text>
        <dbReference type="Rhea" id="RHEA:24064"/>
        <dbReference type="ChEBI" id="CHEBI:15377"/>
        <dbReference type="ChEBI" id="CHEBI:15378"/>
        <dbReference type="ChEBI" id="CHEBI:58126"/>
        <dbReference type="ChEBI" id="CHEBI:356416"/>
        <dbReference type="EC" id="4.2.1.24"/>
    </reaction>
</comment>
<dbReference type="Pfam" id="PF00490">
    <property type="entry name" value="ALAD"/>
    <property type="match status" value="1"/>
</dbReference>
<evidence type="ECO:0000256" key="2">
    <source>
        <dbReference type="ARBA" id="ARBA00008055"/>
    </source>
</evidence>
<evidence type="ECO:0000256" key="12">
    <source>
        <dbReference type="RuleBase" id="RU004161"/>
    </source>
</evidence>
<dbReference type="Proteomes" id="UP000588604">
    <property type="component" value="Unassembled WGS sequence"/>
</dbReference>
<dbReference type="Gene3D" id="3.20.20.70">
    <property type="entry name" value="Aldolase class I"/>
    <property type="match status" value="1"/>
</dbReference>
<keyword evidence="10" id="KW-0460">Magnesium</keyword>
<proteinExistence type="inferred from homology"/>
<dbReference type="PIRSF" id="PIRSF001415">
    <property type="entry name" value="Porphbilin_synth"/>
    <property type="match status" value="1"/>
</dbReference>
<dbReference type="InterPro" id="IPR030656">
    <property type="entry name" value="ALAD_AS"/>
</dbReference>
<dbReference type="UniPathway" id="UPA00251">
    <property type="reaction ID" value="UER00318"/>
</dbReference>
<evidence type="ECO:0000256" key="3">
    <source>
        <dbReference type="ARBA" id="ARBA00012053"/>
    </source>
</evidence>
<accession>A0A841MSI9</accession>
<feature type="binding site" evidence="10">
    <location>
        <position position="232"/>
    </location>
    <ligand>
        <name>Mg(2+)</name>
        <dbReference type="ChEBI" id="CHEBI:18420"/>
    </ligand>
</feature>
<evidence type="ECO:0000256" key="10">
    <source>
        <dbReference type="PIRSR" id="PIRSR001415-5"/>
    </source>
</evidence>
<evidence type="ECO:0000256" key="5">
    <source>
        <dbReference type="ARBA" id="ARBA00023133"/>
    </source>
</evidence>
<feature type="active site" description="Schiff-base intermediate with substrate" evidence="9">
    <location>
        <position position="194"/>
    </location>
</feature>
<dbReference type="GO" id="GO:0004655">
    <property type="term" value="F:porphobilinogen synthase activity"/>
    <property type="evidence" value="ECO:0007669"/>
    <property type="project" value="UniProtKB-EC"/>
</dbReference>
<dbReference type="SMART" id="SM01004">
    <property type="entry name" value="ALAD"/>
    <property type="match status" value="1"/>
</dbReference>
<name>A0A841MSI9_9BACT</name>
<gene>
    <name evidence="13" type="ORF">FHS59_004315</name>
</gene>
<dbReference type="InterPro" id="IPR001731">
    <property type="entry name" value="ALAD"/>
</dbReference>
<keyword evidence="10" id="KW-0479">Metal-binding</keyword>
<protein>
    <recommendedName>
        <fullName evidence="4 11">Delta-aminolevulinic acid dehydratase</fullName>
        <ecNumber evidence="3 11">4.2.1.24</ecNumber>
    </recommendedName>
</protein>
<dbReference type="EC" id="4.2.1.24" evidence="3 11"/>
<comment type="similarity">
    <text evidence="2 12">Belongs to the ALAD family.</text>
</comment>
<dbReference type="AlphaFoldDB" id="A0A841MSI9"/>
<comment type="subunit">
    <text evidence="11">Homooctamer.</text>
</comment>
<dbReference type="GO" id="GO:0005829">
    <property type="term" value="C:cytosol"/>
    <property type="evidence" value="ECO:0007669"/>
    <property type="project" value="TreeGrafter"/>
</dbReference>
<keyword evidence="6 11" id="KW-0456">Lyase</keyword>
<keyword evidence="14" id="KW-1185">Reference proteome</keyword>
<evidence type="ECO:0000256" key="7">
    <source>
        <dbReference type="ARBA" id="ARBA00023244"/>
    </source>
</evidence>
<evidence type="ECO:0000313" key="13">
    <source>
        <dbReference type="EMBL" id="MBB6328659.1"/>
    </source>
</evidence>
<dbReference type="EMBL" id="JACIJO010000004">
    <property type="protein sequence ID" value="MBB6328659.1"/>
    <property type="molecule type" value="Genomic_DNA"/>
</dbReference>
<dbReference type="GO" id="GO:0008270">
    <property type="term" value="F:zinc ion binding"/>
    <property type="evidence" value="ECO:0007669"/>
    <property type="project" value="TreeGrafter"/>
</dbReference>
<dbReference type="InterPro" id="IPR013785">
    <property type="entry name" value="Aldolase_TIM"/>
</dbReference>
<dbReference type="NCBIfam" id="NF006762">
    <property type="entry name" value="PRK09283.1"/>
    <property type="match status" value="1"/>
</dbReference>
<evidence type="ECO:0000256" key="4">
    <source>
        <dbReference type="ARBA" id="ARBA00020771"/>
    </source>
</evidence>
<organism evidence="13 14">
    <name type="scientific">Algoriphagus iocasae</name>
    <dbReference type="NCBI Taxonomy" id="1836499"/>
    <lineage>
        <taxon>Bacteria</taxon>
        <taxon>Pseudomonadati</taxon>
        <taxon>Bacteroidota</taxon>
        <taxon>Cytophagia</taxon>
        <taxon>Cytophagales</taxon>
        <taxon>Cyclobacteriaceae</taxon>
        <taxon>Algoriphagus</taxon>
    </lineage>
</organism>
<comment type="caution">
    <text evidence="13">The sequence shown here is derived from an EMBL/GenBank/DDBJ whole genome shotgun (WGS) entry which is preliminary data.</text>
</comment>
<evidence type="ECO:0000256" key="6">
    <source>
        <dbReference type="ARBA" id="ARBA00023239"/>
    </source>
</evidence>
<evidence type="ECO:0000256" key="8">
    <source>
        <dbReference type="ARBA" id="ARBA00047651"/>
    </source>
</evidence>
<dbReference type="FunFam" id="3.20.20.70:FF:000019">
    <property type="entry name" value="Delta-aminolevulinic acid dehydratase"/>
    <property type="match status" value="1"/>
</dbReference>
<feature type="active site" description="Schiff-base intermediate with substrate" evidence="9">
    <location>
        <position position="247"/>
    </location>
</feature>
<reference evidence="13 14" key="1">
    <citation type="submission" date="2020-08" db="EMBL/GenBank/DDBJ databases">
        <title>Genomic Encyclopedia of Type Strains, Phase IV (KMG-IV): sequencing the most valuable type-strain genomes for metagenomic binning, comparative biology and taxonomic classification.</title>
        <authorList>
            <person name="Goeker M."/>
        </authorList>
    </citation>
    <scope>NUCLEOTIDE SEQUENCE [LARGE SCALE GENOMIC DNA]</scope>
    <source>
        <strain evidence="13 14">DSM 102044</strain>
    </source>
</reference>
<dbReference type="PANTHER" id="PTHR11458:SF0">
    <property type="entry name" value="DELTA-AMINOLEVULINIC ACID DEHYDRATASE"/>
    <property type="match status" value="1"/>
</dbReference>
<comment type="pathway">
    <text evidence="1">Porphyrin-containing compound metabolism; protoporphyrin-IX biosynthesis; coproporphyrinogen-III from 5-aminolevulinate: step 1/4.</text>
</comment>
<sequence>MNRRPRRNRKSEAIRNLVEETSLSVNDLIFPMFLLEGTGKKIEVDSMPDIYRFSIDTMLKEIESCLKLGIKTFDVFPAYPESLKDSMATESYNPETFYLKGLREIKKNFPELCLMSDVAMDPYSSDGHDGVVKDGKILNDETLEILGKMSLAQADAGVDIIGPSDMMDGRVGYIREMLDNQGFTETSIMSYTAKYASAFYGPFRDALDSAPKFGDKKTYQMNPANSQEALIEADLDLEEGADFLMVKPALAYLDIIKLLHDNYPVPIAAYNVSGEYSMVKAAAEKGWIDPERAMLEVLTSIRRSGAKVILTYFAKEFAEYRLK</sequence>